<dbReference type="Gene3D" id="1.10.10.10">
    <property type="entry name" value="Winged helix-like DNA-binding domain superfamily/Winged helix DNA-binding domain"/>
    <property type="match status" value="1"/>
</dbReference>
<comment type="caution">
    <text evidence="2">The sequence shown here is derived from an EMBL/GenBank/DDBJ whole genome shotgun (WGS) entry which is preliminary data.</text>
</comment>
<sequence>MNDLDLITMQEAIDLLQVSRSTIDRWRKSKRLPFIKIGKEIFFHKEDLQRWIRQHTNIKEPVESLPTNQSISKTITIGYQSQTAHMWSPLLMNKLGLFEEELSRTCPSSSLQIRWVNARNGLELIEGMIAGEIQIASIGDYPIMVSQHLSKMLPNFNPILLAFDGKTSQSEGISLVIPKESNFHDLTDIHGQTLATVMNSSAGYRLNRLLLGLNADCEVINQDMNLCFSNIIDRGIGASVMWEPYVSLSESQGAATIRFDGFTDDYLTGLIAQDEWAQLNDDIVIAYLKAHIRTHQFAREYPLKAAKLLSESTGIAHKITTRIVSKVRWDAAVYKQDLDTLKNLAIADQTSSHFSGSQSHGASPPYRGYYLDEASKKLNLMRIYDQPIEGDWSLEYLY</sequence>
<gene>
    <name evidence="2" type="ORF">LQ50_03055</name>
</gene>
<keyword evidence="3" id="KW-1185">Reference proteome</keyword>
<dbReference type="STRING" id="333138.LQ50_03055"/>
<evidence type="ECO:0000313" key="3">
    <source>
        <dbReference type="Proteomes" id="UP000030832"/>
    </source>
</evidence>
<dbReference type="InterPro" id="IPR041657">
    <property type="entry name" value="HTH_17"/>
</dbReference>
<dbReference type="SUPFAM" id="SSF53850">
    <property type="entry name" value="Periplasmic binding protein-like II"/>
    <property type="match status" value="1"/>
</dbReference>
<dbReference type="InterPro" id="IPR036388">
    <property type="entry name" value="WH-like_DNA-bd_sf"/>
</dbReference>
<dbReference type="RefSeq" id="WP_034625925.1">
    <property type="nucleotide sequence ID" value="NZ_JRJU01000002.1"/>
</dbReference>
<dbReference type="Pfam" id="PF12728">
    <property type="entry name" value="HTH_17"/>
    <property type="match status" value="1"/>
</dbReference>
<organism evidence="2 3">
    <name type="scientific">Halalkalibacter okhensis</name>
    <dbReference type="NCBI Taxonomy" id="333138"/>
    <lineage>
        <taxon>Bacteria</taxon>
        <taxon>Bacillati</taxon>
        <taxon>Bacillota</taxon>
        <taxon>Bacilli</taxon>
        <taxon>Bacillales</taxon>
        <taxon>Bacillaceae</taxon>
        <taxon>Halalkalibacter</taxon>
    </lineage>
</organism>
<name>A0A0B0INN4_9BACI</name>
<dbReference type="SUPFAM" id="SSF46955">
    <property type="entry name" value="Putative DNA-binding domain"/>
    <property type="match status" value="1"/>
</dbReference>
<dbReference type="Gene3D" id="3.40.190.10">
    <property type="entry name" value="Periplasmic binding protein-like II"/>
    <property type="match status" value="2"/>
</dbReference>
<feature type="domain" description="Helix-turn-helix" evidence="1">
    <location>
        <begin position="7"/>
        <end position="55"/>
    </location>
</feature>
<dbReference type="eggNOG" id="COG3311">
    <property type="taxonomic scope" value="Bacteria"/>
</dbReference>
<evidence type="ECO:0000259" key="1">
    <source>
        <dbReference type="Pfam" id="PF12728"/>
    </source>
</evidence>
<dbReference type="eggNOG" id="COG0715">
    <property type="taxonomic scope" value="Bacteria"/>
</dbReference>
<evidence type="ECO:0000313" key="2">
    <source>
        <dbReference type="EMBL" id="KHF41694.1"/>
    </source>
</evidence>
<dbReference type="InterPro" id="IPR010093">
    <property type="entry name" value="SinI_DNA-bd"/>
</dbReference>
<proteinExistence type="predicted"/>
<dbReference type="AlphaFoldDB" id="A0A0B0INN4"/>
<dbReference type="InterPro" id="IPR009061">
    <property type="entry name" value="DNA-bd_dom_put_sf"/>
</dbReference>
<dbReference type="GO" id="GO:0003677">
    <property type="term" value="F:DNA binding"/>
    <property type="evidence" value="ECO:0007669"/>
    <property type="project" value="InterPro"/>
</dbReference>
<accession>A0A0B0INN4</accession>
<dbReference type="NCBIfam" id="TIGR01764">
    <property type="entry name" value="excise"/>
    <property type="match status" value="1"/>
</dbReference>
<protein>
    <recommendedName>
        <fullName evidence="1">Helix-turn-helix domain-containing protein</fullName>
    </recommendedName>
</protein>
<dbReference type="OrthoDB" id="2579918at2"/>
<dbReference type="PANTHER" id="PTHR30024:SF45">
    <property type="entry name" value="ABC TRANSPORTER SUBSTRATE-BINDING PROTEIN"/>
    <property type="match status" value="1"/>
</dbReference>
<dbReference type="PANTHER" id="PTHR30024">
    <property type="entry name" value="ALIPHATIC SULFONATES-BINDING PROTEIN-RELATED"/>
    <property type="match status" value="1"/>
</dbReference>
<dbReference type="EMBL" id="JRJU01000002">
    <property type="protein sequence ID" value="KHF41694.1"/>
    <property type="molecule type" value="Genomic_DNA"/>
</dbReference>
<reference evidence="2 3" key="1">
    <citation type="submission" date="2014-09" db="EMBL/GenBank/DDBJ databases">
        <title>Genome sequencing and annotation of Bacillus Okhensis strain Kh10-101T.</title>
        <authorList>
            <person name="Prakash J.S."/>
        </authorList>
    </citation>
    <scope>NUCLEOTIDE SEQUENCE [LARGE SCALE GENOMIC DNA]</scope>
    <source>
        <strain evidence="3">Kh10-101T</strain>
    </source>
</reference>
<dbReference type="Proteomes" id="UP000030832">
    <property type="component" value="Unassembled WGS sequence"/>
</dbReference>